<sequence length="236" mass="25590">MGCSHLLSFAAFAAFAALHGGAVAAFSSCSSTRAQRHKHARPPVASISTQLPTIEAAKLFGRMADSVLYLDAAVGACCHSACSDCEWRDPEGGYRFDMLRAIKGKWICCYAHRDFHDARGSHTPRWVNILFPGREAGAALSRSDFTSRLCAAPFEMPMGPRGNIVAGEDVLAPETLDSFWAYLAEGSETITLQTMVQRLQDMSPDENRDGAIGEGPDALDWKAFAKGLGVSPFEKW</sequence>
<evidence type="ECO:0000256" key="1">
    <source>
        <dbReference type="SAM" id="SignalP"/>
    </source>
</evidence>
<reference evidence="2 3" key="1">
    <citation type="journal article" date="2024" name="Science">
        <title>Giant polyketide synthase enzymes in the biosynthesis of giant marine polyether toxins.</title>
        <authorList>
            <person name="Fallon T.R."/>
            <person name="Shende V.V."/>
            <person name="Wierzbicki I.H."/>
            <person name="Pendleton A.L."/>
            <person name="Watervoot N.F."/>
            <person name="Auber R.P."/>
            <person name="Gonzalez D.J."/>
            <person name="Wisecaver J.H."/>
            <person name="Moore B.S."/>
        </authorList>
    </citation>
    <scope>NUCLEOTIDE SEQUENCE [LARGE SCALE GENOMIC DNA]</scope>
    <source>
        <strain evidence="2 3">12B1</strain>
    </source>
</reference>
<organism evidence="2 3">
    <name type="scientific">Prymnesium parvum</name>
    <name type="common">Toxic golden alga</name>
    <dbReference type="NCBI Taxonomy" id="97485"/>
    <lineage>
        <taxon>Eukaryota</taxon>
        <taxon>Haptista</taxon>
        <taxon>Haptophyta</taxon>
        <taxon>Prymnesiophyceae</taxon>
        <taxon>Prymnesiales</taxon>
        <taxon>Prymnesiaceae</taxon>
        <taxon>Prymnesium</taxon>
    </lineage>
</organism>
<dbReference type="AlphaFoldDB" id="A0AB34JK51"/>
<dbReference type="Proteomes" id="UP001515480">
    <property type="component" value="Unassembled WGS sequence"/>
</dbReference>
<keyword evidence="1" id="KW-0732">Signal</keyword>
<name>A0AB34JK51_PRYPA</name>
<dbReference type="EMBL" id="JBGBPQ010000007">
    <property type="protein sequence ID" value="KAL1521305.1"/>
    <property type="molecule type" value="Genomic_DNA"/>
</dbReference>
<feature type="signal peptide" evidence="1">
    <location>
        <begin position="1"/>
        <end position="24"/>
    </location>
</feature>
<evidence type="ECO:0000313" key="2">
    <source>
        <dbReference type="EMBL" id="KAL1521305.1"/>
    </source>
</evidence>
<accession>A0AB34JK51</accession>
<comment type="caution">
    <text evidence="2">The sequence shown here is derived from an EMBL/GenBank/DDBJ whole genome shotgun (WGS) entry which is preliminary data.</text>
</comment>
<evidence type="ECO:0000313" key="3">
    <source>
        <dbReference type="Proteomes" id="UP001515480"/>
    </source>
</evidence>
<protein>
    <submittedName>
        <fullName evidence="2">Uncharacterized protein</fullName>
    </submittedName>
</protein>
<gene>
    <name evidence="2" type="ORF">AB1Y20_020974</name>
</gene>
<feature type="chain" id="PRO_5044238045" evidence="1">
    <location>
        <begin position="25"/>
        <end position="236"/>
    </location>
</feature>
<proteinExistence type="predicted"/>
<keyword evidence="3" id="KW-1185">Reference proteome</keyword>